<dbReference type="InterPro" id="IPR052929">
    <property type="entry name" value="RNase_H-like_EbsB-rel"/>
</dbReference>
<organism evidence="2">
    <name type="scientific">Sesamum latifolium</name>
    <dbReference type="NCBI Taxonomy" id="2727402"/>
    <lineage>
        <taxon>Eukaryota</taxon>
        <taxon>Viridiplantae</taxon>
        <taxon>Streptophyta</taxon>
        <taxon>Embryophyta</taxon>
        <taxon>Tracheophyta</taxon>
        <taxon>Spermatophyta</taxon>
        <taxon>Magnoliopsida</taxon>
        <taxon>eudicotyledons</taxon>
        <taxon>Gunneridae</taxon>
        <taxon>Pentapetalae</taxon>
        <taxon>asterids</taxon>
        <taxon>lamiids</taxon>
        <taxon>Lamiales</taxon>
        <taxon>Pedaliaceae</taxon>
        <taxon>Sesamum</taxon>
    </lineage>
</organism>
<sequence length="168" mass="17668">MRMGLSCGTKAIIPPGVIKINCDGAVFEQGNEMGVGIIARNEAGVCVAWSSNRIPKPGEGELAEAPAVRHGLEVALQYGWPSIIIESDCANLVSKLKSLQSGFLIVGPIVSDSLYFASKFRPCSFCYVSRLCNAVAHALAKSAIASLDGSSNMPAWIANLVLADISTL</sequence>
<gene>
    <name evidence="2" type="ORF">Slati_2647500</name>
</gene>
<dbReference type="GO" id="GO:0004523">
    <property type="term" value="F:RNA-DNA hybrid ribonuclease activity"/>
    <property type="evidence" value="ECO:0007669"/>
    <property type="project" value="InterPro"/>
</dbReference>
<dbReference type="InterPro" id="IPR044730">
    <property type="entry name" value="RNase_H-like_dom_plant"/>
</dbReference>
<dbReference type="AlphaFoldDB" id="A0AAW2VUY6"/>
<dbReference type="EMBL" id="JACGWN010000009">
    <property type="protein sequence ID" value="KAL0433132.1"/>
    <property type="molecule type" value="Genomic_DNA"/>
</dbReference>
<evidence type="ECO:0000313" key="2">
    <source>
        <dbReference type="EMBL" id="KAL0433132.1"/>
    </source>
</evidence>
<dbReference type="GO" id="GO:0003676">
    <property type="term" value="F:nucleic acid binding"/>
    <property type="evidence" value="ECO:0007669"/>
    <property type="project" value="InterPro"/>
</dbReference>
<dbReference type="PANTHER" id="PTHR47074">
    <property type="entry name" value="BNAC02G40300D PROTEIN"/>
    <property type="match status" value="1"/>
</dbReference>
<dbReference type="InterPro" id="IPR012337">
    <property type="entry name" value="RNaseH-like_sf"/>
</dbReference>
<comment type="caution">
    <text evidence="2">The sequence shown here is derived from an EMBL/GenBank/DDBJ whole genome shotgun (WGS) entry which is preliminary data.</text>
</comment>
<dbReference type="PANTHER" id="PTHR47074:SF73">
    <property type="entry name" value="OS04G0448401 PROTEIN"/>
    <property type="match status" value="1"/>
</dbReference>
<accession>A0AAW2VUY6</accession>
<proteinExistence type="predicted"/>
<name>A0AAW2VUY6_9LAMI</name>
<protein>
    <recommendedName>
        <fullName evidence="1">RNase H type-1 domain-containing protein</fullName>
    </recommendedName>
</protein>
<reference evidence="2" key="1">
    <citation type="submission" date="2020-06" db="EMBL/GenBank/DDBJ databases">
        <authorList>
            <person name="Li T."/>
            <person name="Hu X."/>
            <person name="Zhang T."/>
            <person name="Song X."/>
            <person name="Zhang H."/>
            <person name="Dai N."/>
            <person name="Sheng W."/>
            <person name="Hou X."/>
            <person name="Wei L."/>
        </authorList>
    </citation>
    <scope>NUCLEOTIDE SEQUENCE</scope>
    <source>
        <strain evidence="2">KEN1</strain>
        <tissue evidence="2">Leaf</tissue>
    </source>
</reference>
<dbReference type="InterPro" id="IPR036397">
    <property type="entry name" value="RNaseH_sf"/>
</dbReference>
<reference evidence="2" key="2">
    <citation type="journal article" date="2024" name="Plant">
        <title>Genomic evolution and insights into agronomic trait innovations of Sesamum species.</title>
        <authorList>
            <person name="Miao H."/>
            <person name="Wang L."/>
            <person name="Qu L."/>
            <person name="Liu H."/>
            <person name="Sun Y."/>
            <person name="Le M."/>
            <person name="Wang Q."/>
            <person name="Wei S."/>
            <person name="Zheng Y."/>
            <person name="Lin W."/>
            <person name="Duan Y."/>
            <person name="Cao H."/>
            <person name="Xiong S."/>
            <person name="Wang X."/>
            <person name="Wei L."/>
            <person name="Li C."/>
            <person name="Ma Q."/>
            <person name="Ju M."/>
            <person name="Zhao R."/>
            <person name="Li G."/>
            <person name="Mu C."/>
            <person name="Tian Q."/>
            <person name="Mei H."/>
            <person name="Zhang T."/>
            <person name="Gao T."/>
            <person name="Zhang H."/>
        </authorList>
    </citation>
    <scope>NUCLEOTIDE SEQUENCE</scope>
    <source>
        <strain evidence="2">KEN1</strain>
    </source>
</reference>
<evidence type="ECO:0000259" key="1">
    <source>
        <dbReference type="Pfam" id="PF13456"/>
    </source>
</evidence>
<dbReference type="Pfam" id="PF13456">
    <property type="entry name" value="RVT_3"/>
    <property type="match status" value="1"/>
</dbReference>
<dbReference type="CDD" id="cd06222">
    <property type="entry name" value="RNase_H_like"/>
    <property type="match status" value="1"/>
</dbReference>
<dbReference type="Gene3D" id="3.30.420.10">
    <property type="entry name" value="Ribonuclease H-like superfamily/Ribonuclease H"/>
    <property type="match status" value="1"/>
</dbReference>
<feature type="domain" description="RNase H type-1" evidence="1">
    <location>
        <begin position="21"/>
        <end position="143"/>
    </location>
</feature>
<dbReference type="SUPFAM" id="SSF53098">
    <property type="entry name" value="Ribonuclease H-like"/>
    <property type="match status" value="1"/>
</dbReference>
<dbReference type="InterPro" id="IPR002156">
    <property type="entry name" value="RNaseH_domain"/>
</dbReference>